<keyword evidence="1" id="KW-1133">Transmembrane helix</keyword>
<gene>
    <name evidence="2" type="ORF">TRIP_B50423</name>
</gene>
<evidence type="ECO:0008006" key="3">
    <source>
        <dbReference type="Google" id="ProtNLM"/>
    </source>
</evidence>
<dbReference type="EMBL" id="UPXX01000032">
    <property type="protein sequence ID" value="VBB47628.1"/>
    <property type="molecule type" value="Genomic_DNA"/>
</dbReference>
<accession>A0A653AHX3</accession>
<feature type="transmembrane region" description="Helical" evidence="1">
    <location>
        <begin position="40"/>
        <end position="59"/>
    </location>
</feature>
<evidence type="ECO:0000256" key="1">
    <source>
        <dbReference type="SAM" id="Phobius"/>
    </source>
</evidence>
<dbReference type="AlphaFoldDB" id="A0A653AHX3"/>
<protein>
    <recommendedName>
        <fullName evidence="3">DUF2065 domain-containing protein</fullName>
    </recommendedName>
</protein>
<dbReference type="PANTHER" id="PTHR38602:SF1">
    <property type="entry name" value="INNER MEMBRANE PROTEIN"/>
    <property type="match status" value="1"/>
</dbReference>
<dbReference type="InterPro" id="IPR019201">
    <property type="entry name" value="DUF2065"/>
</dbReference>
<dbReference type="Pfam" id="PF09838">
    <property type="entry name" value="DUF2065"/>
    <property type="match status" value="1"/>
</dbReference>
<evidence type="ECO:0000313" key="2">
    <source>
        <dbReference type="EMBL" id="VBB47628.1"/>
    </source>
</evidence>
<keyword evidence="1" id="KW-0812">Transmembrane</keyword>
<sequence length="61" mass="6984">MRWFFCLIGLLMIVEGLPYFACPDKMKSWMAAIQKIPDGQLRILGLLSMCVGLLLAYLFNE</sequence>
<dbReference type="PANTHER" id="PTHR38602">
    <property type="entry name" value="INNER MEMBRANE PROTEIN-RELATED"/>
    <property type="match status" value="1"/>
</dbReference>
<keyword evidence="1" id="KW-0472">Membrane</keyword>
<name>A0A653AHX3_UNCDX</name>
<proteinExistence type="predicted"/>
<organism evidence="2">
    <name type="scientific">Uncultured Desulfatiglans sp</name>
    <dbReference type="NCBI Taxonomy" id="1748965"/>
    <lineage>
        <taxon>Bacteria</taxon>
        <taxon>Pseudomonadati</taxon>
        <taxon>Thermodesulfobacteriota</taxon>
        <taxon>Desulfobacteria</taxon>
        <taxon>Desulfatiglandales</taxon>
        <taxon>Desulfatiglandaceae</taxon>
        <taxon>Desulfatiglans</taxon>
        <taxon>environmental samples</taxon>
    </lineage>
</organism>
<reference evidence="2" key="1">
    <citation type="submission" date="2018-07" db="EMBL/GenBank/DDBJ databases">
        <authorList>
            <consortium name="Genoscope - CEA"/>
            <person name="William W."/>
        </authorList>
    </citation>
    <scope>NUCLEOTIDE SEQUENCE</scope>
    <source>
        <strain evidence="2">IK1</strain>
    </source>
</reference>